<name>A0A2U3DXF2_PURLI</name>
<comment type="caution">
    <text evidence="2">The sequence shown here is derived from an EMBL/GenBank/DDBJ whole genome shotgun (WGS) entry which is preliminary data.</text>
</comment>
<evidence type="ECO:0000313" key="2">
    <source>
        <dbReference type="EMBL" id="PWI66916.1"/>
    </source>
</evidence>
<feature type="region of interest" description="Disordered" evidence="1">
    <location>
        <begin position="44"/>
        <end position="74"/>
    </location>
</feature>
<dbReference type="EMBL" id="LCWV01000021">
    <property type="protein sequence ID" value="PWI66916.1"/>
    <property type="molecule type" value="Genomic_DNA"/>
</dbReference>
<accession>A0A2U3DXF2</accession>
<sequence>MMATKTLTYQRCEKIRARYDAEREEGTGFAVRFLQQLARATPVASRASANGADGVTTQSGQGSRHSAWSGDGGLGALGEAAQSAGNRGFASAGRPLATCVGGAGGAAARARGRGQPLMSTGVPPGLFGQLMAAGAHGSVSDAPRAGADSAPNPRTASPNPPPQALASGLFVHTTTAAAGARTISTCHRQPLYMHSSRLFGNASPRVHETRHDVPVAYSTYIRLYVQSACRTTSQHGPVTSFTRPHISCQDSNTIASHSTARDARQTRQAAAAPAAALLTTNDPIFPTRLFHHFRKHVRAMVSNAVLPPPPRVVVVVPSCRTRHPSPSPAMPYRIALHQIKSCTRAAAN</sequence>
<feature type="compositionally biased region" description="Polar residues" evidence="1">
    <location>
        <begin position="55"/>
        <end position="64"/>
    </location>
</feature>
<reference evidence="2 3" key="1">
    <citation type="journal article" date="2016" name="Front. Microbiol.">
        <title>Genome and transcriptome sequences reveal the specific parasitism of the nematophagous Purpureocillium lilacinum 36-1.</title>
        <authorList>
            <person name="Xie J."/>
            <person name="Li S."/>
            <person name="Mo C."/>
            <person name="Xiao X."/>
            <person name="Peng D."/>
            <person name="Wang G."/>
            <person name="Xiao Y."/>
        </authorList>
    </citation>
    <scope>NUCLEOTIDE SEQUENCE [LARGE SCALE GENOMIC DNA]</scope>
    <source>
        <strain evidence="2 3">36-1</strain>
    </source>
</reference>
<evidence type="ECO:0000313" key="3">
    <source>
        <dbReference type="Proteomes" id="UP000245956"/>
    </source>
</evidence>
<organism evidence="2 3">
    <name type="scientific">Purpureocillium lilacinum</name>
    <name type="common">Paecilomyces lilacinus</name>
    <dbReference type="NCBI Taxonomy" id="33203"/>
    <lineage>
        <taxon>Eukaryota</taxon>
        <taxon>Fungi</taxon>
        <taxon>Dikarya</taxon>
        <taxon>Ascomycota</taxon>
        <taxon>Pezizomycotina</taxon>
        <taxon>Sordariomycetes</taxon>
        <taxon>Hypocreomycetidae</taxon>
        <taxon>Hypocreales</taxon>
        <taxon>Ophiocordycipitaceae</taxon>
        <taxon>Purpureocillium</taxon>
    </lineage>
</organism>
<protein>
    <submittedName>
        <fullName evidence="2">Uncharacterized protein</fullName>
    </submittedName>
</protein>
<proteinExistence type="predicted"/>
<feature type="region of interest" description="Disordered" evidence="1">
    <location>
        <begin position="137"/>
        <end position="166"/>
    </location>
</feature>
<evidence type="ECO:0000256" key="1">
    <source>
        <dbReference type="SAM" id="MobiDB-lite"/>
    </source>
</evidence>
<gene>
    <name evidence="2" type="ORF">PCL_04422</name>
</gene>
<dbReference type="Proteomes" id="UP000245956">
    <property type="component" value="Unassembled WGS sequence"/>
</dbReference>
<dbReference type="AlphaFoldDB" id="A0A2U3DXF2"/>